<proteinExistence type="predicted"/>
<evidence type="ECO:0000313" key="2">
    <source>
        <dbReference type="Proteomes" id="UP000077202"/>
    </source>
</evidence>
<dbReference type="EMBL" id="LVLJ01001967">
    <property type="protein sequence ID" value="OAE27156.1"/>
    <property type="molecule type" value="Genomic_DNA"/>
</dbReference>
<comment type="caution">
    <text evidence="1">The sequence shown here is derived from an EMBL/GenBank/DDBJ whole genome shotgun (WGS) entry which is preliminary data.</text>
</comment>
<sequence>MRELPSSLVSFTYFVLSILRLLQDPSDGSKAVLDAALAPEDLSGEYFFGGNGRTVRSSALSYDKVLAKQIWRLSNSICQRAMENEEQ</sequence>
<protein>
    <submittedName>
        <fullName evidence="1">Uncharacterized protein</fullName>
    </submittedName>
</protein>
<keyword evidence="2" id="KW-1185">Reference proteome</keyword>
<dbReference type="Proteomes" id="UP000077202">
    <property type="component" value="Unassembled WGS sequence"/>
</dbReference>
<evidence type="ECO:0000313" key="1">
    <source>
        <dbReference type="EMBL" id="OAE27156.1"/>
    </source>
</evidence>
<dbReference type="AlphaFoldDB" id="A0A176W4N3"/>
<gene>
    <name evidence="1" type="ORF">AXG93_4666s1270</name>
</gene>
<accession>A0A176W4N3</accession>
<organism evidence="1 2">
    <name type="scientific">Marchantia polymorpha subsp. ruderalis</name>
    <dbReference type="NCBI Taxonomy" id="1480154"/>
    <lineage>
        <taxon>Eukaryota</taxon>
        <taxon>Viridiplantae</taxon>
        <taxon>Streptophyta</taxon>
        <taxon>Embryophyta</taxon>
        <taxon>Marchantiophyta</taxon>
        <taxon>Marchantiopsida</taxon>
        <taxon>Marchantiidae</taxon>
        <taxon>Marchantiales</taxon>
        <taxon>Marchantiaceae</taxon>
        <taxon>Marchantia</taxon>
    </lineage>
</organism>
<name>A0A176W4N3_MARPO</name>
<reference evidence="1" key="1">
    <citation type="submission" date="2016-03" db="EMBL/GenBank/DDBJ databases">
        <title>Mechanisms controlling the formation of the plant cell surface in tip-growing cells are functionally conserved among land plants.</title>
        <authorList>
            <person name="Honkanen S."/>
            <person name="Jones V.A."/>
            <person name="Morieri G."/>
            <person name="Champion C."/>
            <person name="Hetherington A.J."/>
            <person name="Kelly S."/>
            <person name="Saint-Marcoux D."/>
            <person name="Proust H."/>
            <person name="Prescott H."/>
            <person name="Dolan L."/>
        </authorList>
    </citation>
    <scope>NUCLEOTIDE SEQUENCE [LARGE SCALE GENOMIC DNA]</scope>
    <source>
        <tissue evidence="1">Whole gametophyte</tissue>
    </source>
</reference>